<evidence type="ECO:0000313" key="2">
    <source>
        <dbReference type="Proteomes" id="UP000679498"/>
    </source>
</evidence>
<reference evidence="1 2" key="1">
    <citation type="submission" date="2021-05" db="EMBL/GenBank/DDBJ databases">
        <title>Biocontrol using Exiguobacterium acetylicum SI17 against litchi downy blight caused by Peronophythora litchii.</title>
        <authorList>
            <person name="Zheng L."/>
        </authorList>
    </citation>
    <scope>NUCLEOTIDE SEQUENCE [LARGE SCALE GENOMIC DNA]</scope>
    <source>
        <strain evidence="1 2">SI17</strain>
    </source>
</reference>
<organism evidence="1 2">
    <name type="scientific">Exiguobacterium acetylicum</name>
    <name type="common">Brevibacterium acetylicum</name>
    <dbReference type="NCBI Taxonomy" id="41170"/>
    <lineage>
        <taxon>Bacteria</taxon>
        <taxon>Bacillati</taxon>
        <taxon>Bacillota</taxon>
        <taxon>Bacilli</taxon>
        <taxon>Bacillales</taxon>
        <taxon>Bacillales Family XII. Incertae Sedis</taxon>
        <taxon>Exiguobacterium</taxon>
    </lineage>
</organism>
<gene>
    <name evidence="1" type="ORF">KKI46_02525</name>
</gene>
<dbReference type="EMBL" id="CP075897">
    <property type="protein sequence ID" value="QWB30572.1"/>
    <property type="molecule type" value="Genomic_DNA"/>
</dbReference>
<accession>A0ABX8GC18</accession>
<dbReference type="RefSeq" id="WP_214813612.1">
    <property type="nucleotide sequence ID" value="NZ_CP075897.1"/>
</dbReference>
<sequence length="183" mass="22349">MIDWTWTEVDRLEKQEKWNEAKVYLLKSWRQHPDDLKTVIRLGFFCWYVTFEHGPLEITENDIDIKELESLLKEVTHDGLRHFMNYEDFLWCFGYMIWMTPYYFGEYNEWEEKGTSMLRRAHELCPDEPIYAYSYLRSFSNTYGTRENELQQIQNVLENRFKGEGLLSDYFKSTVFNIRLDLK</sequence>
<keyword evidence="2" id="KW-1185">Reference proteome</keyword>
<proteinExistence type="predicted"/>
<evidence type="ECO:0000313" key="1">
    <source>
        <dbReference type="EMBL" id="QWB30572.1"/>
    </source>
</evidence>
<protein>
    <submittedName>
        <fullName evidence="1">Uncharacterized protein</fullName>
    </submittedName>
</protein>
<dbReference type="GeneID" id="88810524"/>
<name>A0ABX8GC18_EXIAC</name>
<dbReference type="Proteomes" id="UP000679498">
    <property type="component" value="Chromosome"/>
</dbReference>